<organism evidence="2 3">
    <name type="scientific">Absidia repens</name>
    <dbReference type="NCBI Taxonomy" id="90262"/>
    <lineage>
        <taxon>Eukaryota</taxon>
        <taxon>Fungi</taxon>
        <taxon>Fungi incertae sedis</taxon>
        <taxon>Mucoromycota</taxon>
        <taxon>Mucoromycotina</taxon>
        <taxon>Mucoromycetes</taxon>
        <taxon>Mucorales</taxon>
        <taxon>Cunninghamellaceae</taxon>
        <taxon>Absidia</taxon>
    </lineage>
</organism>
<dbReference type="STRING" id="90262.A0A1X2IWJ9"/>
<dbReference type="SUPFAM" id="SSF50685">
    <property type="entry name" value="Barwin-like endoglucanases"/>
    <property type="match status" value="1"/>
</dbReference>
<sequence length="101" mass="10988">YNGIGTYYNVLGIGSCGESDSDDEMVVAVNQPQMENGANPNQNPECDEHVEIEGEQGKKVTARIVDTCPGCDRQNLDMSPKVFQAVCGSLSKGNCKIKWNF</sequence>
<comment type="caution">
    <text evidence="2">The sequence shown here is derived from an EMBL/GenBank/DDBJ whole genome shotgun (WGS) entry which is preliminary data.</text>
</comment>
<keyword evidence="3" id="KW-1185">Reference proteome</keyword>
<dbReference type="InterPro" id="IPR051477">
    <property type="entry name" value="Expansin_CellWall"/>
</dbReference>
<dbReference type="Gene3D" id="2.40.40.10">
    <property type="entry name" value="RlpA-like domain"/>
    <property type="match status" value="1"/>
</dbReference>
<evidence type="ECO:0000256" key="1">
    <source>
        <dbReference type="ARBA" id="ARBA00022729"/>
    </source>
</evidence>
<dbReference type="InterPro" id="IPR036908">
    <property type="entry name" value="RlpA-like_sf"/>
</dbReference>
<proteinExistence type="predicted"/>
<name>A0A1X2IWJ9_9FUNG</name>
<dbReference type="EMBL" id="MCGE01000004">
    <property type="protein sequence ID" value="ORZ22581.1"/>
    <property type="molecule type" value="Genomic_DNA"/>
</dbReference>
<protein>
    <submittedName>
        <fullName evidence="2">RlpA-like double-psi beta-barrel-protein domain-containing protein-containing protein</fullName>
    </submittedName>
</protein>
<evidence type="ECO:0000313" key="3">
    <source>
        <dbReference type="Proteomes" id="UP000193560"/>
    </source>
</evidence>
<dbReference type="CDD" id="cd22191">
    <property type="entry name" value="DPBB_RlpA_EXP_N-like"/>
    <property type="match status" value="1"/>
</dbReference>
<accession>A0A1X2IWJ9</accession>
<feature type="non-terminal residue" evidence="2">
    <location>
        <position position="101"/>
    </location>
</feature>
<dbReference type="PANTHER" id="PTHR31836:SF25">
    <property type="entry name" value="RLPA-LIKE PROTEIN DOUBLE-PSI BETA-BARREL DOMAIN-CONTAINING PROTEIN"/>
    <property type="match status" value="1"/>
</dbReference>
<feature type="non-terminal residue" evidence="2">
    <location>
        <position position="1"/>
    </location>
</feature>
<dbReference type="AlphaFoldDB" id="A0A1X2IWJ9"/>
<evidence type="ECO:0000313" key="2">
    <source>
        <dbReference type="EMBL" id="ORZ22581.1"/>
    </source>
</evidence>
<dbReference type="OrthoDB" id="406505at2759"/>
<reference evidence="2 3" key="1">
    <citation type="submission" date="2016-07" db="EMBL/GenBank/DDBJ databases">
        <title>Pervasive Adenine N6-methylation of Active Genes in Fungi.</title>
        <authorList>
            <consortium name="DOE Joint Genome Institute"/>
            <person name="Mondo S.J."/>
            <person name="Dannebaum R.O."/>
            <person name="Kuo R.C."/>
            <person name="Labutti K."/>
            <person name="Haridas S."/>
            <person name="Kuo A."/>
            <person name="Salamov A."/>
            <person name="Ahrendt S.R."/>
            <person name="Lipzen A."/>
            <person name="Sullivan W."/>
            <person name="Andreopoulos W.B."/>
            <person name="Clum A."/>
            <person name="Lindquist E."/>
            <person name="Daum C."/>
            <person name="Ramamoorthy G.K."/>
            <person name="Gryganskyi A."/>
            <person name="Culley D."/>
            <person name="Magnuson J.K."/>
            <person name="James T.Y."/>
            <person name="O'Malley M.A."/>
            <person name="Stajich J.E."/>
            <person name="Spatafora J.W."/>
            <person name="Visel A."/>
            <person name="Grigoriev I.V."/>
        </authorList>
    </citation>
    <scope>NUCLEOTIDE SEQUENCE [LARGE SCALE GENOMIC DNA]</scope>
    <source>
        <strain evidence="2 3">NRRL 1336</strain>
    </source>
</reference>
<dbReference type="PANTHER" id="PTHR31836">
    <property type="match status" value="1"/>
</dbReference>
<dbReference type="Proteomes" id="UP000193560">
    <property type="component" value="Unassembled WGS sequence"/>
</dbReference>
<gene>
    <name evidence="2" type="ORF">BCR42DRAFT_309485</name>
</gene>
<keyword evidence="1" id="KW-0732">Signal</keyword>